<dbReference type="InterPro" id="IPR020845">
    <property type="entry name" value="AMP-binding_CS"/>
</dbReference>
<dbReference type="PANTHER" id="PTHR43201">
    <property type="entry name" value="ACYL-COA SYNTHETASE"/>
    <property type="match status" value="1"/>
</dbReference>
<sequence>MPYSTTMGDRTQFIPPHLGENVLPNMPFFHRLLRYAQRKPSPIAIRDLNAGLEKTYHHLLSDVLALRQVLEGRLSTEVRRDLAADKEIYIGLLAPGGYEYTVGFMAILAIGAAVVPMAAVLPAKEASYFLLKARCVALLASTTSEQTAKSVVQFVSESKGVQIPCISPIASYFQPTLLPADEATISSDLVPDMNGAALVIFTSGTTGPPKGAVQRRSYLTGSGEADMDHYRISDQDTVLHVLPVHHASGVGLTFLPFLTAGACIEFRSGNFDTAWTWERWRQGGLSFFSGVPTIYMRMMRYYEENIAHQPPEIRDQYIAGARGIRAMLCGTSALPGPVQDFWNRIRDKPILTRYGATEFGAVIKTDLDSEGVPQNSVGRVAEAVSLKLADDGHLLVKCPYMFSKYLFDEKATADAHDADGYFKSGDIARREGKYYFILGRASIDIIKSGGYKISALDIEREILGLDYVSEVMVVGVEDEEFGQRVAATISLKQDRNTSRKDLTIAELRDDLRSKIAGYKMPTILRVVQGELPKSGTGKVQKKILGPQFFPSNYWDLPEVQTLNRQSKAKL</sequence>
<dbReference type="PROSITE" id="PS00455">
    <property type="entry name" value="AMP_BINDING"/>
    <property type="match status" value="1"/>
</dbReference>
<dbReference type="InterPro" id="IPR000873">
    <property type="entry name" value="AMP-dep_synth/lig_dom"/>
</dbReference>
<evidence type="ECO:0000259" key="3">
    <source>
        <dbReference type="Pfam" id="PF00501"/>
    </source>
</evidence>
<dbReference type="OrthoDB" id="6614653at2759"/>
<comment type="similarity">
    <text evidence="1">Belongs to the ATP-dependent AMP-binding enzyme family.</text>
</comment>
<proteinExistence type="inferred from homology"/>
<dbReference type="GO" id="GO:0006631">
    <property type="term" value="P:fatty acid metabolic process"/>
    <property type="evidence" value="ECO:0007669"/>
    <property type="project" value="TreeGrafter"/>
</dbReference>
<gene>
    <name evidence="5" type="ORF">PENARI_c016G04001</name>
</gene>
<dbReference type="EMBL" id="LXJU01000016">
    <property type="protein sequence ID" value="OGE50562.1"/>
    <property type="molecule type" value="Genomic_DNA"/>
</dbReference>
<keyword evidence="2" id="KW-0812">Transmembrane</keyword>
<dbReference type="RefSeq" id="XP_022486009.1">
    <property type="nucleotide sequence ID" value="XM_022634018.1"/>
</dbReference>
<keyword evidence="6" id="KW-1185">Reference proteome</keyword>
<keyword evidence="2" id="KW-1133">Transmembrane helix</keyword>
<dbReference type="InterPro" id="IPR025110">
    <property type="entry name" value="AMP-bd_C"/>
</dbReference>
<comment type="caution">
    <text evidence="5">The sequence shown here is derived from an EMBL/GenBank/DDBJ whole genome shotgun (WGS) entry which is preliminary data.</text>
</comment>
<dbReference type="Proteomes" id="UP000177622">
    <property type="component" value="Unassembled WGS sequence"/>
</dbReference>
<dbReference type="Gene3D" id="3.40.50.12780">
    <property type="entry name" value="N-terminal domain of ligase-like"/>
    <property type="match status" value="1"/>
</dbReference>
<dbReference type="STRING" id="1835702.A0A1F5LBK2"/>
<dbReference type="GO" id="GO:0031956">
    <property type="term" value="F:medium-chain fatty acid-CoA ligase activity"/>
    <property type="evidence" value="ECO:0007669"/>
    <property type="project" value="TreeGrafter"/>
</dbReference>
<dbReference type="InterPro" id="IPR042099">
    <property type="entry name" value="ANL_N_sf"/>
</dbReference>
<keyword evidence="2" id="KW-0472">Membrane</keyword>
<dbReference type="PANTHER" id="PTHR43201:SF8">
    <property type="entry name" value="ACYL-COA SYNTHETASE FAMILY MEMBER 3"/>
    <property type="match status" value="1"/>
</dbReference>
<dbReference type="SUPFAM" id="SSF56801">
    <property type="entry name" value="Acetyl-CoA synthetase-like"/>
    <property type="match status" value="1"/>
</dbReference>
<dbReference type="GeneID" id="34578752"/>
<evidence type="ECO:0000313" key="6">
    <source>
        <dbReference type="Proteomes" id="UP000177622"/>
    </source>
</evidence>
<evidence type="ECO:0000256" key="1">
    <source>
        <dbReference type="ARBA" id="ARBA00006432"/>
    </source>
</evidence>
<reference evidence="5 6" key="1">
    <citation type="journal article" date="2016" name="Sci. Rep.">
        <title>Penicillium arizonense, a new, genome sequenced fungal species, reveals a high chemical diversity in secreted metabolites.</title>
        <authorList>
            <person name="Grijseels S."/>
            <person name="Nielsen J.C."/>
            <person name="Randelovic M."/>
            <person name="Nielsen J."/>
            <person name="Nielsen K.F."/>
            <person name="Workman M."/>
            <person name="Frisvad J.C."/>
        </authorList>
    </citation>
    <scope>NUCLEOTIDE SEQUENCE [LARGE SCALE GENOMIC DNA]</scope>
    <source>
        <strain evidence="5 6">CBS 141311</strain>
    </source>
</reference>
<feature type="domain" description="AMP-binding enzyme C-terminal" evidence="4">
    <location>
        <begin position="458"/>
        <end position="538"/>
    </location>
</feature>
<organism evidence="5 6">
    <name type="scientific">Penicillium arizonense</name>
    <dbReference type="NCBI Taxonomy" id="1835702"/>
    <lineage>
        <taxon>Eukaryota</taxon>
        <taxon>Fungi</taxon>
        <taxon>Dikarya</taxon>
        <taxon>Ascomycota</taxon>
        <taxon>Pezizomycotina</taxon>
        <taxon>Eurotiomycetes</taxon>
        <taxon>Eurotiomycetidae</taxon>
        <taxon>Eurotiales</taxon>
        <taxon>Aspergillaceae</taxon>
        <taxon>Penicillium</taxon>
    </lineage>
</organism>
<accession>A0A1F5LBK2</accession>
<protein>
    <recommendedName>
        <fullName evidence="7">AMP-dependent synthetase/ligase domain-containing protein</fullName>
    </recommendedName>
</protein>
<evidence type="ECO:0000256" key="2">
    <source>
        <dbReference type="SAM" id="Phobius"/>
    </source>
</evidence>
<feature type="transmembrane region" description="Helical" evidence="2">
    <location>
        <begin position="102"/>
        <end position="123"/>
    </location>
</feature>
<evidence type="ECO:0000259" key="4">
    <source>
        <dbReference type="Pfam" id="PF13193"/>
    </source>
</evidence>
<dbReference type="InterPro" id="IPR045851">
    <property type="entry name" value="AMP-bd_C_sf"/>
</dbReference>
<evidence type="ECO:0008006" key="7">
    <source>
        <dbReference type="Google" id="ProtNLM"/>
    </source>
</evidence>
<dbReference type="Gene3D" id="3.30.300.30">
    <property type="match status" value="1"/>
</dbReference>
<feature type="domain" description="AMP-dependent synthetase/ligase" evidence="3">
    <location>
        <begin position="35"/>
        <end position="396"/>
    </location>
</feature>
<name>A0A1F5LBK2_PENAI</name>
<evidence type="ECO:0000313" key="5">
    <source>
        <dbReference type="EMBL" id="OGE50562.1"/>
    </source>
</evidence>
<dbReference type="Pfam" id="PF00501">
    <property type="entry name" value="AMP-binding"/>
    <property type="match status" value="1"/>
</dbReference>
<dbReference type="Pfam" id="PF13193">
    <property type="entry name" value="AMP-binding_C"/>
    <property type="match status" value="1"/>
</dbReference>
<dbReference type="AlphaFoldDB" id="A0A1F5LBK2"/>